<evidence type="ECO:0000256" key="2">
    <source>
        <dbReference type="SAM" id="MobiDB-lite"/>
    </source>
</evidence>
<feature type="compositionally biased region" description="Polar residues" evidence="2">
    <location>
        <begin position="79"/>
        <end position="88"/>
    </location>
</feature>
<dbReference type="SMART" id="SM00066">
    <property type="entry name" value="GAL4"/>
    <property type="match status" value="1"/>
</dbReference>
<keyword evidence="5" id="KW-1185">Reference proteome</keyword>
<dbReference type="Proteomes" id="UP000240883">
    <property type="component" value="Unassembled WGS sequence"/>
</dbReference>
<gene>
    <name evidence="4" type="ORF">BS50DRAFT_620231</name>
</gene>
<dbReference type="OrthoDB" id="3915506at2759"/>
<dbReference type="GO" id="GO:0008270">
    <property type="term" value="F:zinc ion binding"/>
    <property type="evidence" value="ECO:0007669"/>
    <property type="project" value="InterPro"/>
</dbReference>
<proteinExistence type="predicted"/>
<feature type="domain" description="Zn(2)-C6 fungal-type" evidence="3">
    <location>
        <begin position="11"/>
        <end position="41"/>
    </location>
</feature>
<dbReference type="InterPro" id="IPR001138">
    <property type="entry name" value="Zn2Cys6_DnaBD"/>
</dbReference>
<dbReference type="PROSITE" id="PS00463">
    <property type="entry name" value="ZN2_CY6_FUNGAL_1"/>
    <property type="match status" value="1"/>
</dbReference>
<dbReference type="STRING" id="1448308.A0A2T2NRM1"/>
<dbReference type="EMBL" id="KZ678134">
    <property type="protein sequence ID" value="PSN67738.1"/>
    <property type="molecule type" value="Genomic_DNA"/>
</dbReference>
<accession>A0A2T2NRM1</accession>
<dbReference type="SUPFAM" id="SSF57701">
    <property type="entry name" value="Zn2/Cys6 DNA-binding domain"/>
    <property type="match status" value="1"/>
</dbReference>
<dbReference type="AlphaFoldDB" id="A0A2T2NRM1"/>
<dbReference type="Pfam" id="PF00172">
    <property type="entry name" value="Zn_clus"/>
    <property type="match status" value="1"/>
</dbReference>
<feature type="compositionally biased region" description="Polar residues" evidence="2">
    <location>
        <begin position="52"/>
        <end position="62"/>
    </location>
</feature>
<dbReference type="InterPro" id="IPR050797">
    <property type="entry name" value="Carb_Metab_Trans_Reg"/>
</dbReference>
<dbReference type="PROSITE" id="PS50048">
    <property type="entry name" value="ZN2_CY6_FUNGAL_2"/>
    <property type="match status" value="1"/>
</dbReference>
<dbReference type="InterPro" id="IPR036864">
    <property type="entry name" value="Zn2-C6_fun-type_DNA-bd_sf"/>
</dbReference>
<name>A0A2T2NRM1_CORCC</name>
<keyword evidence="1" id="KW-0539">Nucleus</keyword>
<evidence type="ECO:0000256" key="1">
    <source>
        <dbReference type="ARBA" id="ARBA00023242"/>
    </source>
</evidence>
<dbReference type="CDD" id="cd00067">
    <property type="entry name" value="GAL4"/>
    <property type="match status" value="1"/>
</dbReference>
<evidence type="ECO:0000313" key="4">
    <source>
        <dbReference type="EMBL" id="PSN67738.1"/>
    </source>
</evidence>
<reference evidence="4 5" key="1">
    <citation type="journal article" date="2018" name="Front. Microbiol.">
        <title>Genome-Wide Analysis of Corynespora cassiicola Leaf Fall Disease Putative Effectors.</title>
        <authorList>
            <person name="Lopez D."/>
            <person name="Ribeiro S."/>
            <person name="Label P."/>
            <person name="Fumanal B."/>
            <person name="Venisse J.S."/>
            <person name="Kohler A."/>
            <person name="de Oliveira R.R."/>
            <person name="Labutti K."/>
            <person name="Lipzen A."/>
            <person name="Lail K."/>
            <person name="Bauer D."/>
            <person name="Ohm R.A."/>
            <person name="Barry K.W."/>
            <person name="Spatafora J."/>
            <person name="Grigoriev I.V."/>
            <person name="Martin F.M."/>
            <person name="Pujade-Renaud V."/>
        </authorList>
    </citation>
    <scope>NUCLEOTIDE SEQUENCE [LARGE SCALE GENOMIC DNA]</scope>
    <source>
        <strain evidence="4 5">Philippines</strain>
    </source>
</reference>
<organism evidence="4 5">
    <name type="scientific">Corynespora cassiicola Philippines</name>
    <dbReference type="NCBI Taxonomy" id="1448308"/>
    <lineage>
        <taxon>Eukaryota</taxon>
        <taxon>Fungi</taxon>
        <taxon>Dikarya</taxon>
        <taxon>Ascomycota</taxon>
        <taxon>Pezizomycotina</taxon>
        <taxon>Dothideomycetes</taxon>
        <taxon>Pleosporomycetidae</taxon>
        <taxon>Pleosporales</taxon>
        <taxon>Corynesporascaceae</taxon>
        <taxon>Corynespora</taxon>
    </lineage>
</organism>
<protein>
    <recommendedName>
        <fullName evidence="3">Zn(2)-C6 fungal-type domain-containing protein</fullName>
    </recommendedName>
</protein>
<dbReference type="PANTHER" id="PTHR31668">
    <property type="entry name" value="GLUCOSE TRANSPORT TRANSCRIPTION REGULATOR RGT1-RELATED-RELATED"/>
    <property type="match status" value="1"/>
</dbReference>
<sequence length="409" mass="46227">MPNSYSKVRDACDRCHSKKLKCEKSGSRCERCNQAGFNCTYSPRRPYDTSRRAASSKGNSIPRSIGLPSMSSFKDGDSTGDSTRPSPQIIQWTNNIQDFDLGIMGSMSSPLAESSNRPINENDQMWKDALSSMTENPPFDFPNTPSTDLLPTESVASREFHPPGSFNSSSESVDDLTSVNISQIVELIDRLFASTGNENKDELPFIYRRSRLFMNFKSERYSRTFNAVQSMARFITLLGHRHGNDNFNHGDIQDSEVVLIVSCFLKIIENFDKIFKFWLLLLNADPESDDIQSYCSGGASYFFPMFSIGNFSTPINSSAQFRLIMEISLNVYKQMSESLSDLTRILSKRNRVSSAERITYVSDTILELAMGRERAVKEKLQESLGLMEDKVIQDRLDSLLSRIRAYSTI</sequence>
<feature type="region of interest" description="Disordered" evidence="2">
    <location>
        <begin position="42"/>
        <end position="88"/>
    </location>
</feature>
<dbReference type="Gene3D" id="4.10.240.10">
    <property type="entry name" value="Zn(2)-C6 fungal-type DNA-binding domain"/>
    <property type="match status" value="1"/>
</dbReference>
<dbReference type="GO" id="GO:0000981">
    <property type="term" value="F:DNA-binding transcription factor activity, RNA polymerase II-specific"/>
    <property type="evidence" value="ECO:0007669"/>
    <property type="project" value="InterPro"/>
</dbReference>
<evidence type="ECO:0000313" key="5">
    <source>
        <dbReference type="Proteomes" id="UP000240883"/>
    </source>
</evidence>
<evidence type="ECO:0000259" key="3">
    <source>
        <dbReference type="PROSITE" id="PS50048"/>
    </source>
</evidence>